<dbReference type="EMBL" id="QLNT01000015">
    <property type="protein sequence ID" value="KAF3067665.1"/>
    <property type="molecule type" value="Genomic_DNA"/>
</dbReference>
<organism evidence="1 2">
    <name type="scientific">Trichoderma lentiforme</name>
    <dbReference type="NCBI Taxonomy" id="1567552"/>
    <lineage>
        <taxon>Eukaryota</taxon>
        <taxon>Fungi</taxon>
        <taxon>Dikarya</taxon>
        <taxon>Ascomycota</taxon>
        <taxon>Pezizomycotina</taxon>
        <taxon>Sordariomycetes</taxon>
        <taxon>Hypocreomycetidae</taxon>
        <taxon>Hypocreales</taxon>
        <taxon>Hypocreaceae</taxon>
        <taxon>Trichoderma</taxon>
    </lineage>
</organism>
<accession>A0A9P5CCH4</accession>
<dbReference type="Proteomes" id="UP000801864">
    <property type="component" value="Unassembled WGS sequence"/>
</dbReference>
<reference evidence="1 2" key="1">
    <citation type="submission" date="2018-06" db="EMBL/GenBank/DDBJ databases">
        <title>Genome analysis of cellulolytic fungus Trichoderma lentiforme CFAM-422.</title>
        <authorList>
            <person name="Steindorff A.S."/>
            <person name="Formighieri E.F."/>
            <person name="Midorikawa G.E.O."/>
            <person name="Tamietti M.S."/>
            <person name="Ramos E.Z."/>
            <person name="Silva A.S."/>
            <person name="Bon E.P.S."/>
            <person name="Mendes T.D."/>
            <person name="Damaso M.C.T."/>
            <person name="Favaro L.C.L."/>
        </authorList>
    </citation>
    <scope>NUCLEOTIDE SEQUENCE [LARGE SCALE GENOMIC DNA]</scope>
    <source>
        <strain evidence="1 2">CFAM-422</strain>
    </source>
</reference>
<proteinExistence type="predicted"/>
<comment type="caution">
    <text evidence="1">The sequence shown here is derived from an EMBL/GenBank/DDBJ whole genome shotgun (WGS) entry which is preliminary data.</text>
</comment>
<protein>
    <submittedName>
        <fullName evidence="1">Uncharacterized protein</fullName>
    </submittedName>
</protein>
<evidence type="ECO:0000313" key="1">
    <source>
        <dbReference type="EMBL" id="KAF3067665.1"/>
    </source>
</evidence>
<keyword evidence="2" id="KW-1185">Reference proteome</keyword>
<gene>
    <name evidence="1" type="ORF">CFAM422_008556</name>
</gene>
<dbReference type="AlphaFoldDB" id="A0A9P5CCH4"/>
<sequence>MLKSDHIVQLLLKHNADPIVKEADVAEMAMDLGENELDTTRWAILIKVNTVDRGSGEELASFNDHIGCIIDAMLVE</sequence>
<evidence type="ECO:0000313" key="2">
    <source>
        <dbReference type="Proteomes" id="UP000801864"/>
    </source>
</evidence>
<name>A0A9P5CCH4_9HYPO</name>